<proteinExistence type="predicted"/>
<keyword evidence="2" id="KW-1185">Reference proteome</keyword>
<dbReference type="Gene3D" id="3.40.50.150">
    <property type="entry name" value="Vaccinia Virus protein VP39"/>
    <property type="match status" value="1"/>
</dbReference>
<accession>A0ABU7QB40</accession>
<sequence>MGAGTGWNAALLTWRTGPGRVVSVEVDDELARQAKQHLDAAGTDAAVVTADGAGGRKDRSCWGVPRSAALWRPHLAQGSANPLCAGRVWLAYQQGERGVPEVVCCLSTGLSMAPFPDVWSVGPVWTLVTDCRCPSLELRRAGSVNCFRQGAVDPVAHWL</sequence>
<dbReference type="EMBL" id="JAZBJO010000051">
    <property type="protein sequence ID" value="MEE4598617.1"/>
    <property type="molecule type" value="Genomic_DNA"/>
</dbReference>
<dbReference type="Pfam" id="PF01135">
    <property type="entry name" value="PCMT"/>
    <property type="match status" value="1"/>
</dbReference>
<protein>
    <recommendedName>
        <fullName evidence="3">Protein-L-isoaspartate O-methyltransferase</fullName>
    </recommendedName>
</protein>
<dbReference type="Proteomes" id="UP001354709">
    <property type="component" value="Unassembled WGS sequence"/>
</dbReference>
<dbReference type="CDD" id="cd02440">
    <property type="entry name" value="AdoMet_MTases"/>
    <property type="match status" value="1"/>
</dbReference>
<comment type="caution">
    <text evidence="1">The sequence shown here is derived from an EMBL/GenBank/DDBJ whole genome shotgun (WGS) entry which is preliminary data.</text>
</comment>
<name>A0ABU7QB40_9ACTN</name>
<evidence type="ECO:0000313" key="2">
    <source>
        <dbReference type="Proteomes" id="UP001354709"/>
    </source>
</evidence>
<evidence type="ECO:0000313" key="1">
    <source>
        <dbReference type="EMBL" id="MEE4598617.1"/>
    </source>
</evidence>
<gene>
    <name evidence="1" type="ORF">V2J94_43485</name>
</gene>
<evidence type="ECO:0008006" key="3">
    <source>
        <dbReference type="Google" id="ProtNLM"/>
    </source>
</evidence>
<organism evidence="1 2">
    <name type="scientific">Streptomyces asiaticus subsp. ignotus</name>
    <dbReference type="NCBI Taxonomy" id="3098222"/>
    <lineage>
        <taxon>Bacteria</taxon>
        <taxon>Bacillati</taxon>
        <taxon>Actinomycetota</taxon>
        <taxon>Actinomycetes</taxon>
        <taxon>Kitasatosporales</taxon>
        <taxon>Streptomycetaceae</taxon>
        <taxon>Streptomyces</taxon>
        <taxon>Streptomyces violaceusniger group</taxon>
    </lineage>
</organism>
<dbReference type="SUPFAM" id="SSF53335">
    <property type="entry name" value="S-adenosyl-L-methionine-dependent methyltransferases"/>
    <property type="match status" value="1"/>
</dbReference>
<reference evidence="1 2" key="1">
    <citation type="submission" date="2023-11" db="EMBL/GenBank/DDBJ databases">
        <title>30 novel species of actinomycetes from the DSMZ collection.</title>
        <authorList>
            <person name="Nouioui I."/>
        </authorList>
    </citation>
    <scope>NUCLEOTIDE SEQUENCE [LARGE SCALE GENOMIC DNA]</scope>
    <source>
        <strain evidence="1 2">DSM 41524</strain>
    </source>
</reference>
<dbReference type="InterPro" id="IPR029063">
    <property type="entry name" value="SAM-dependent_MTases_sf"/>
</dbReference>
<dbReference type="RefSeq" id="WP_330815998.1">
    <property type="nucleotide sequence ID" value="NZ_JAZBJO010000051.1"/>
</dbReference>